<protein>
    <recommendedName>
        <fullName evidence="16">UDP-N-acetylenolpyruvoylglucosamine reductase</fullName>
        <ecNumber evidence="16">1.3.1.98</ecNumber>
    </recommendedName>
    <alternativeName>
        <fullName evidence="16">UDP-N-acetylmuramate dehydrogenase</fullName>
    </alternativeName>
</protein>
<evidence type="ECO:0000256" key="4">
    <source>
        <dbReference type="ARBA" id="ARBA00004752"/>
    </source>
</evidence>
<dbReference type="Gene3D" id="3.30.43.10">
    <property type="entry name" value="Uridine Diphospho-n-acetylenolpyruvylglucosamine Reductase, domain 2"/>
    <property type="match status" value="1"/>
</dbReference>
<dbReference type="PROSITE" id="PS51387">
    <property type="entry name" value="FAD_PCMH"/>
    <property type="match status" value="1"/>
</dbReference>
<accession>A0A9D1HKE9</accession>
<dbReference type="Gene3D" id="3.90.78.10">
    <property type="entry name" value="UDP-N-acetylenolpyruvoylglucosamine reductase, C-terminal domain"/>
    <property type="match status" value="1"/>
</dbReference>
<evidence type="ECO:0000256" key="2">
    <source>
        <dbReference type="ARBA" id="ARBA00003921"/>
    </source>
</evidence>
<evidence type="ECO:0000256" key="6">
    <source>
        <dbReference type="ARBA" id="ARBA00022618"/>
    </source>
</evidence>
<name>A0A9D1HKE9_9FIRM</name>
<comment type="pathway">
    <text evidence="4 16">Cell wall biogenesis; peptidoglycan biosynthesis.</text>
</comment>
<keyword evidence="12 16" id="KW-0560">Oxidoreductase</keyword>
<dbReference type="HAMAP" id="MF_00037">
    <property type="entry name" value="MurB"/>
    <property type="match status" value="1"/>
</dbReference>
<evidence type="ECO:0000256" key="16">
    <source>
        <dbReference type="HAMAP-Rule" id="MF_00037"/>
    </source>
</evidence>
<dbReference type="Gene3D" id="3.30.465.10">
    <property type="match status" value="1"/>
</dbReference>
<dbReference type="GO" id="GO:0008762">
    <property type="term" value="F:UDP-N-acetylmuramate dehydrogenase activity"/>
    <property type="evidence" value="ECO:0007669"/>
    <property type="project" value="UniProtKB-UniRule"/>
</dbReference>
<keyword evidence="10 16" id="KW-0133">Cell shape</keyword>
<evidence type="ECO:0000256" key="11">
    <source>
        <dbReference type="ARBA" id="ARBA00022984"/>
    </source>
</evidence>
<dbReference type="SUPFAM" id="SSF56176">
    <property type="entry name" value="FAD-binding/transporter-associated domain-like"/>
    <property type="match status" value="1"/>
</dbReference>
<evidence type="ECO:0000256" key="13">
    <source>
        <dbReference type="ARBA" id="ARBA00023306"/>
    </source>
</evidence>
<feature type="active site" evidence="16">
    <location>
        <position position="298"/>
    </location>
</feature>
<organism evidence="18 19">
    <name type="scientific">Candidatus Onthocola gallistercoris</name>
    <dbReference type="NCBI Taxonomy" id="2840876"/>
    <lineage>
        <taxon>Bacteria</taxon>
        <taxon>Bacillati</taxon>
        <taxon>Bacillota</taxon>
        <taxon>Bacilli</taxon>
        <taxon>Candidatus Onthocola</taxon>
    </lineage>
</organism>
<evidence type="ECO:0000256" key="7">
    <source>
        <dbReference type="ARBA" id="ARBA00022630"/>
    </source>
</evidence>
<dbReference type="GO" id="GO:0009252">
    <property type="term" value="P:peptidoglycan biosynthetic process"/>
    <property type="evidence" value="ECO:0007669"/>
    <property type="project" value="UniProtKB-UniRule"/>
</dbReference>
<evidence type="ECO:0000256" key="8">
    <source>
        <dbReference type="ARBA" id="ARBA00022827"/>
    </source>
</evidence>
<dbReference type="InterPro" id="IPR016166">
    <property type="entry name" value="FAD-bd_PCMH"/>
</dbReference>
<evidence type="ECO:0000256" key="9">
    <source>
        <dbReference type="ARBA" id="ARBA00022857"/>
    </source>
</evidence>
<dbReference type="GO" id="GO:0071555">
    <property type="term" value="P:cell wall organization"/>
    <property type="evidence" value="ECO:0007669"/>
    <property type="project" value="UniProtKB-KW"/>
</dbReference>
<dbReference type="InterPro" id="IPR036318">
    <property type="entry name" value="FAD-bd_PCMH-like_sf"/>
</dbReference>
<dbReference type="GO" id="GO:0071949">
    <property type="term" value="F:FAD binding"/>
    <property type="evidence" value="ECO:0007669"/>
    <property type="project" value="InterPro"/>
</dbReference>
<comment type="similarity">
    <text evidence="16">Belongs to the MurB family.</text>
</comment>
<dbReference type="InterPro" id="IPR006094">
    <property type="entry name" value="Oxid_FAD_bind_N"/>
</dbReference>
<dbReference type="SUPFAM" id="SSF56194">
    <property type="entry name" value="Uridine diphospho-N-Acetylenolpyruvylglucosamine reductase, MurB, C-terminal domain"/>
    <property type="match status" value="1"/>
</dbReference>
<proteinExistence type="inferred from homology"/>
<dbReference type="GO" id="GO:0008360">
    <property type="term" value="P:regulation of cell shape"/>
    <property type="evidence" value="ECO:0007669"/>
    <property type="project" value="UniProtKB-KW"/>
</dbReference>
<keyword evidence="5 16" id="KW-0963">Cytoplasm</keyword>
<keyword evidence="8 16" id="KW-0274">FAD</keyword>
<evidence type="ECO:0000256" key="12">
    <source>
        <dbReference type="ARBA" id="ARBA00023002"/>
    </source>
</evidence>
<evidence type="ECO:0000256" key="3">
    <source>
        <dbReference type="ARBA" id="ARBA00004496"/>
    </source>
</evidence>
<dbReference type="Pfam" id="PF02873">
    <property type="entry name" value="MurB_C"/>
    <property type="match status" value="1"/>
</dbReference>
<dbReference type="InterPro" id="IPR016169">
    <property type="entry name" value="FAD-bd_PCMH_sub2"/>
</dbReference>
<evidence type="ECO:0000256" key="10">
    <source>
        <dbReference type="ARBA" id="ARBA00022960"/>
    </source>
</evidence>
<sequence>MTWREAFREIEQDICIKYDEPMSGHTTFRIGGPADVMAMPADVEQLKRVIDICQEYQIPWYVVGNGSNLLVSDKGYRGVVVKICRNMDYVEKEEKDGKLYVRAGAGILLAALAKSVCADGYKGFEFATGIPGTLGGAVTMNAGAYGGEMCQILCGTVVLTAEDRIETWPLEKLALGYRKSRIQTEEAIALEARMCFEKGNAQEIAERVDELARQRRQKQPLEYPSAGSTFKRPEGYFAGKLIQDAGLKGYRVGGAQISEKHSGFVINTDHASAQDVYQLMQDVDKKVYRQFGVHLEPEVRLLGEF</sequence>
<dbReference type="PANTHER" id="PTHR21071">
    <property type="entry name" value="UDP-N-ACETYLENOLPYRUVOYLGLUCOSAMINE REDUCTASE"/>
    <property type="match status" value="1"/>
</dbReference>
<dbReference type="InterPro" id="IPR036635">
    <property type="entry name" value="MurB_C_sf"/>
</dbReference>
<dbReference type="GO" id="GO:0051301">
    <property type="term" value="P:cell division"/>
    <property type="evidence" value="ECO:0007669"/>
    <property type="project" value="UniProtKB-KW"/>
</dbReference>
<comment type="catalytic activity">
    <reaction evidence="15 16">
        <text>UDP-N-acetyl-alpha-D-muramate + NADP(+) = UDP-N-acetyl-3-O-(1-carboxyvinyl)-alpha-D-glucosamine + NADPH + H(+)</text>
        <dbReference type="Rhea" id="RHEA:12248"/>
        <dbReference type="ChEBI" id="CHEBI:15378"/>
        <dbReference type="ChEBI" id="CHEBI:57783"/>
        <dbReference type="ChEBI" id="CHEBI:58349"/>
        <dbReference type="ChEBI" id="CHEBI:68483"/>
        <dbReference type="ChEBI" id="CHEBI:70757"/>
        <dbReference type="EC" id="1.3.1.98"/>
    </reaction>
</comment>
<keyword evidence="7 16" id="KW-0285">Flavoprotein</keyword>
<evidence type="ECO:0000256" key="5">
    <source>
        <dbReference type="ARBA" id="ARBA00022490"/>
    </source>
</evidence>
<dbReference type="Pfam" id="PF01565">
    <property type="entry name" value="FAD_binding_4"/>
    <property type="match status" value="1"/>
</dbReference>
<dbReference type="PANTHER" id="PTHR21071:SF4">
    <property type="entry name" value="UDP-N-ACETYLENOLPYRUVOYLGLUCOSAMINE REDUCTASE"/>
    <property type="match status" value="1"/>
</dbReference>
<gene>
    <name evidence="16 18" type="primary">murB</name>
    <name evidence="18" type="ORF">IAB63_11130</name>
</gene>
<evidence type="ECO:0000313" key="18">
    <source>
        <dbReference type="EMBL" id="HIU03792.1"/>
    </source>
</evidence>
<keyword evidence="11 16" id="KW-0573">Peptidoglycan synthesis</keyword>
<evidence type="ECO:0000256" key="14">
    <source>
        <dbReference type="ARBA" id="ARBA00023316"/>
    </source>
</evidence>
<evidence type="ECO:0000256" key="15">
    <source>
        <dbReference type="ARBA" id="ARBA00048914"/>
    </source>
</evidence>
<dbReference type="InterPro" id="IPR016167">
    <property type="entry name" value="FAD-bd_PCMH_sub1"/>
</dbReference>
<keyword evidence="9 16" id="KW-0521">NADP</keyword>
<keyword evidence="14 16" id="KW-0961">Cell wall biogenesis/degradation</keyword>
<dbReference type="InterPro" id="IPR011601">
    <property type="entry name" value="MurB_C"/>
</dbReference>
<evidence type="ECO:0000259" key="17">
    <source>
        <dbReference type="PROSITE" id="PS51387"/>
    </source>
</evidence>
<keyword evidence="6 16" id="KW-0132">Cell division</keyword>
<comment type="subcellular location">
    <subcellularLocation>
        <location evidence="3 16">Cytoplasm</location>
    </subcellularLocation>
</comment>
<feature type="domain" description="FAD-binding PCMH-type" evidence="17">
    <location>
        <begin position="29"/>
        <end position="199"/>
    </location>
</feature>
<comment type="function">
    <text evidence="2 16">Cell wall formation.</text>
</comment>
<dbReference type="EMBL" id="DVLT01000072">
    <property type="protein sequence ID" value="HIU03792.1"/>
    <property type="molecule type" value="Genomic_DNA"/>
</dbReference>
<dbReference type="InterPro" id="IPR003170">
    <property type="entry name" value="MurB"/>
</dbReference>
<feature type="active site" evidence="16">
    <location>
        <position position="178"/>
    </location>
</feature>
<feature type="active site" description="Proton donor" evidence="16">
    <location>
        <position position="228"/>
    </location>
</feature>
<dbReference type="AlphaFoldDB" id="A0A9D1HKE9"/>
<dbReference type="NCBIfam" id="NF010480">
    <property type="entry name" value="PRK13905.1"/>
    <property type="match status" value="1"/>
</dbReference>
<dbReference type="Proteomes" id="UP000824164">
    <property type="component" value="Unassembled WGS sequence"/>
</dbReference>
<reference evidence="18" key="2">
    <citation type="journal article" date="2021" name="PeerJ">
        <title>Extensive microbial diversity within the chicken gut microbiome revealed by metagenomics and culture.</title>
        <authorList>
            <person name="Gilroy R."/>
            <person name="Ravi A."/>
            <person name="Getino M."/>
            <person name="Pursley I."/>
            <person name="Horton D.L."/>
            <person name="Alikhan N.F."/>
            <person name="Baker D."/>
            <person name="Gharbi K."/>
            <person name="Hall N."/>
            <person name="Watson M."/>
            <person name="Adriaenssens E.M."/>
            <person name="Foster-Nyarko E."/>
            <person name="Jarju S."/>
            <person name="Secka A."/>
            <person name="Antonio M."/>
            <person name="Oren A."/>
            <person name="Chaudhuri R.R."/>
            <person name="La Ragione R."/>
            <person name="Hildebrand F."/>
            <person name="Pallen M.J."/>
        </authorList>
    </citation>
    <scope>NUCLEOTIDE SEQUENCE</scope>
    <source>
        <strain evidence="18">CHK187-14744</strain>
    </source>
</reference>
<evidence type="ECO:0000313" key="19">
    <source>
        <dbReference type="Proteomes" id="UP000824164"/>
    </source>
</evidence>
<dbReference type="EC" id="1.3.1.98" evidence="16"/>
<keyword evidence="13 16" id="KW-0131">Cell cycle</keyword>
<evidence type="ECO:0000256" key="1">
    <source>
        <dbReference type="ARBA" id="ARBA00001974"/>
    </source>
</evidence>
<dbReference type="GO" id="GO:0005829">
    <property type="term" value="C:cytosol"/>
    <property type="evidence" value="ECO:0007669"/>
    <property type="project" value="TreeGrafter"/>
</dbReference>
<comment type="cofactor">
    <cofactor evidence="1 16">
        <name>FAD</name>
        <dbReference type="ChEBI" id="CHEBI:57692"/>
    </cofactor>
</comment>
<reference evidence="18" key="1">
    <citation type="submission" date="2020-10" db="EMBL/GenBank/DDBJ databases">
        <authorList>
            <person name="Gilroy R."/>
        </authorList>
    </citation>
    <scope>NUCLEOTIDE SEQUENCE</scope>
    <source>
        <strain evidence="18">CHK187-14744</strain>
    </source>
</reference>
<comment type="caution">
    <text evidence="18">The sequence shown here is derived from an EMBL/GenBank/DDBJ whole genome shotgun (WGS) entry which is preliminary data.</text>
</comment>
<dbReference type="NCBIfam" id="TIGR00179">
    <property type="entry name" value="murB"/>
    <property type="match status" value="1"/>
</dbReference>